<dbReference type="Pfam" id="PF02037">
    <property type="entry name" value="SAP"/>
    <property type="match status" value="1"/>
</dbReference>
<dbReference type="SUPFAM" id="SSF68906">
    <property type="entry name" value="SAP domain"/>
    <property type="match status" value="1"/>
</dbReference>
<feature type="domain" description="SAP" evidence="2">
    <location>
        <begin position="67"/>
        <end position="102"/>
    </location>
</feature>
<dbReference type="InterPro" id="IPR003034">
    <property type="entry name" value="SAP_dom"/>
</dbReference>
<dbReference type="EMBL" id="MN740016">
    <property type="protein sequence ID" value="QHT84221.1"/>
    <property type="molecule type" value="Genomic_DNA"/>
</dbReference>
<reference evidence="3" key="1">
    <citation type="journal article" date="2020" name="Nature">
        <title>Giant virus diversity and host interactions through global metagenomics.</title>
        <authorList>
            <person name="Schulz F."/>
            <person name="Roux S."/>
            <person name="Paez-Espino D."/>
            <person name="Jungbluth S."/>
            <person name="Walsh D.A."/>
            <person name="Denef V.J."/>
            <person name="McMahon K.D."/>
            <person name="Konstantinidis K.T."/>
            <person name="Eloe-Fadrosh E.A."/>
            <person name="Kyrpides N.C."/>
            <person name="Woyke T."/>
        </authorList>
    </citation>
    <scope>NUCLEOTIDE SEQUENCE</scope>
    <source>
        <strain evidence="3">GVMAG-M-3300023184-16</strain>
    </source>
</reference>
<accession>A0A6C0HU50</accession>
<protein>
    <recommendedName>
        <fullName evidence="2">SAP domain-containing protein</fullName>
    </recommendedName>
</protein>
<organism evidence="3">
    <name type="scientific">viral metagenome</name>
    <dbReference type="NCBI Taxonomy" id="1070528"/>
    <lineage>
        <taxon>unclassified sequences</taxon>
        <taxon>metagenomes</taxon>
        <taxon>organismal metagenomes</taxon>
    </lineage>
</organism>
<sequence length="806" mass="92637">MLIDSDDDPISLSCENPSFIEENDSEISNTITPVEPTIKKRKIIRKENPKTVNKTLKFLEYYRTGVDLKSYKIVDLKSVASHNRLRISGNKTVLIERISTYFQRNMSALKIQSNLRLFFVKRSFQLRGPGYHDRSLCVNDTDFYSLEPLSEIPFQEFFSYKDEQSFVYGFNVCSLMALLVRKGRSILNPYNRAKIPEKVVGDMIRLYVYSVIFFPEHINDEDKCVRTRNVYIQSPNPILIARGYYYGFQCSQRYLNSLSRNRTETVIPDQTRSRFAESSLPAELVVEGILPSDQTRSRFAESSLPAELVVEGILPSDQNSVTHDTPRGTRISRRRRVGMFPRMLDNSPEEEDTRIGDMIDNILDVQNVETVTNTESDRDDVPTRDVNRRVGRDFGSVTEGRNLIRPSVVPRNVVDTSSEEWINRILNTPTNTWLNEMLAPSRNYLPVGWSEGGRAEPHDNFIFRDEERVWDQNTTLTNSVDISGSEAWFVNPIIQAQNTNDDFATPGIGRILRVNTHIRFTDEDVPPFEELEDELPENPLRDDVPTRDVNSRFGVDRVLDNLEIRTDQHSLVATSGRRSPVATSGRRSPVATSGQRSPVATSGQRSPVATSGQRSPVATSGQRSPVATSGRRSQVFGRTHNPVQPIVSMETSEETMHIQTMENRMREIIQQPILVRTQELFMEIDQLGNYTNVDWFHQLNKRDCFVFFQFLHNHWRYRGQLSNAVKKRICPLGDPFLGITHIQMRMNEITEEQLRFNCITVMERLAYTAYDIEDRKLAVLYILAALTQVSLPARNNMIWLYESMNL</sequence>
<dbReference type="InterPro" id="IPR036361">
    <property type="entry name" value="SAP_dom_sf"/>
</dbReference>
<proteinExistence type="predicted"/>
<evidence type="ECO:0000259" key="2">
    <source>
        <dbReference type="Pfam" id="PF02037"/>
    </source>
</evidence>
<dbReference type="AlphaFoldDB" id="A0A6C0HU50"/>
<evidence type="ECO:0000256" key="1">
    <source>
        <dbReference type="SAM" id="MobiDB-lite"/>
    </source>
</evidence>
<name>A0A6C0HU50_9ZZZZ</name>
<feature type="compositionally biased region" description="Polar residues" evidence="1">
    <location>
        <begin position="570"/>
        <end position="632"/>
    </location>
</feature>
<evidence type="ECO:0000313" key="3">
    <source>
        <dbReference type="EMBL" id="QHT84221.1"/>
    </source>
</evidence>
<feature type="region of interest" description="Disordered" evidence="1">
    <location>
        <begin position="570"/>
        <end position="644"/>
    </location>
</feature>